<feature type="domain" description="GST C-terminal" evidence="1">
    <location>
        <begin position="101"/>
        <end position="255"/>
    </location>
</feature>
<dbReference type="SUPFAM" id="SSF47616">
    <property type="entry name" value="GST C-terminal domain-like"/>
    <property type="match status" value="1"/>
</dbReference>
<dbReference type="InterPro" id="IPR010987">
    <property type="entry name" value="Glutathione-S-Trfase_C-like"/>
</dbReference>
<comment type="caution">
    <text evidence="2">The sequence shown here is derived from an EMBL/GenBank/DDBJ whole genome shotgun (WGS) entry which is preliminary data.</text>
</comment>
<evidence type="ECO:0000259" key="1">
    <source>
        <dbReference type="PROSITE" id="PS50405"/>
    </source>
</evidence>
<evidence type="ECO:0000313" key="2">
    <source>
        <dbReference type="EMBL" id="KAK4502956.1"/>
    </source>
</evidence>
<dbReference type="Pfam" id="PF13417">
    <property type="entry name" value="GST_N_3"/>
    <property type="match status" value="1"/>
</dbReference>
<dbReference type="InterPro" id="IPR004045">
    <property type="entry name" value="Glutathione_S-Trfase_N"/>
</dbReference>
<sequence length="340" mass="38285">MMSGTNEAPSAPHGIVLFWYHASPYGRRIKAYLTLRDIAHAECIQPPILPRPDLDALGVKYRRSPVMAIGRDLYLDTRLMISKLEELFPASSEHPGLSSPGTNGLAQLLQKLSVDGSMFQHAVRQIPRDSALMKSPAFQKDRAGFFGPQWDLEDARLWRPEAIIQMQQCFDIIESLLADGRNWVAGTETISLADLEGVWVLNWFLNDLNPTEGYFSEDRYPKVHAWVRRYRNELDVAKARVRKSISLGGANAVKSIVLSDFTDQDTLVDERDPLQLKAGVEVDLFPTDGGGFTHQDRGRLVKLTKEEVAIAVQAQTGEEIRIHAPRWQFRVRAINNAARL</sequence>
<reference evidence="2 3" key="1">
    <citation type="journal article" date="2023" name="G3 (Bethesda)">
        <title>A chromosome-level genome assembly of Zasmidium syzygii isolated from banana leaves.</title>
        <authorList>
            <person name="van Westerhoven A.C."/>
            <person name="Mehrabi R."/>
            <person name="Talebi R."/>
            <person name="Steentjes M.B.F."/>
            <person name="Corcolon B."/>
            <person name="Chong P.A."/>
            <person name="Kema G.H.J."/>
            <person name="Seidl M.F."/>
        </authorList>
    </citation>
    <scope>NUCLEOTIDE SEQUENCE [LARGE SCALE GENOMIC DNA]</scope>
    <source>
        <strain evidence="2 3">P124</strain>
    </source>
</reference>
<dbReference type="Gene3D" id="3.40.30.110">
    <property type="match status" value="2"/>
</dbReference>
<dbReference type="InterPro" id="IPR036282">
    <property type="entry name" value="Glutathione-S-Trfase_C_sf"/>
</dbReference>
<dbReference type="Pfam" id="PF25907">
    <property type="entry name" value="DUF7962"/>
    <property type="match status" value="1"/>
</dbReference>
<dbReference type="EMBL" id="JAXOVC010000004">
    <property type="protein sequence ID" value="KAK4502956.1"/>
    <property type="molecule type" value="Genomic_DNA"/>
</dbReference>
<gene>
    <name evidence="2" type="ORF">PRZ48_006383</name>
</gene>
<proteinExistence type="predicted"/>
<dbReference type="CDD" id="cd00299">
    <property type="entry name" value="GST_C_family"/>
    <property type="match status" value="1"/>
</dbReference>
<dbReference type="InterPro" id="IPR036249">
    <property type="entry name" value="Thioredoxin-like_sf"/>
</dbReference>
<dbReference type="Proteomes" id="UP001305779">
    <property type="component" value="Unassembled WGS sequence"/>
</dbReference>
<protein>
    <recommendedName>
        <fullName evidence="1">GST C-terminal domain-containing protein</fullName>
    </recommendedName>
</protein>
<dbReference type="InterPro" id="IPR058268">
    <property type="entry name" value="DUF7962"/>
</dbReference>
<accession>A0ABR0EP87</accession>
<name>A0ABR0EP87_ZASCE</name>
<dbReference type="SUPFAM" id="SSF52833">
    <property type="entry name" value="Thioredoxin-like"/>
    <property type="match status" value="1"/>
</dbReference>
<organism evidence="2 3">
    <name type="scientific">Zasmidium cellare</name>
    <name type="common">Wine cellar mold</name>
    <name type="synonym">Racodium cellare</name>
    <dbReference type="NCBI Taxonomy" id="395010"/>
    <lineage>
        <taxon>Eukaryota</taxon>
        <taxon>Fungi</taxon>
        <taxon>Dikarya</taxon>
        <taxon>Ascomycota</taxon>
        <taxon>Pezizomycotina</taxon>
        <taxon>Dothideomycetes</taxon>
        <taxon>Dothideomycetidae</taxon>
        <taxon>Mycosphaerellales</taxon>
        <taxon>Mycosphaerellaceae</taxon>
        <taxon>Zasmidium</taxon>
    </lineage>
</organism>
<evidence type="ECO:0000313" key="3">
    <source>
        <dbReference type="Proteomes" id="UP001305779"/>
    </source>
</evidence>
<dbReference type="Gene3D" id="1.20.1050.10">
    <property type="match status" value="1"/>
</dbReference>
<dbReference type="PROSITE" id="PS50405">
    <property type="entry name" value="GST_CTER"/>
    <property type="match status" value="1"/>
</dbReference>
<keyword evidence="3" id="KW-1185">Reference proteome</keyword>